<dbReference type="EMBL" id="JACSPO010000003">
    <property type="protein sequence ID" value="MBD8062316.1"/>
    <property type="molecule type" value="Genomic_DNA"/>
</dbReference>
<proteinExistence type="predicted"/>
<accession>A0ABR8Z1W6</accession>
<comment type="caution">
    <text evidence="2">The sequence shown here is derived from an EMBL/GenBank/DDBJ whole genome shotgun (WGS) entry which is preliminary data.</text>
</comment>
<protein>
    <submittedName>
        <fullName evidence="2">DNA primase</fullName>
    </submittedName>
</protein>
<dbReference type="RefSeq" id="WP_251839431.1">
    <property type="nucleotide sequence ID" value="NZ_JACSPO010000003.1"/>
</dbReference>
<evidence type="ECO:0000313" key="3">
    <source>
        <dbReference type="Proteomes" id="UP000661894"/>
    </source>
</evidence>
<evidence type="ECO:0000256" key="1">
    <source>
        <dbReference type="SAM" id="MobiDB-lite"/>
    </source>
</evidence>
<gene>
    <name evidence="2" type="ORF">H9624_08260</name>
</gene>
<name>A0ABR8Z1W6_9MICO</name>
<sequence>MSIDPRAALDRFIAALEAHFELASSAQDPESPAIEDAAATVEDAFFTYDDALYTAYQVEVPLEAYGDDDDDLDEDDDLEDFSLDEAEEE</sequence>
<feature type="region of interest" description="Disordered" evidence="1">
    <location>
        <begin position="63"/>
        <end position="89"/>
    </location>
</feature>
<keyword evidence="3" id="KW-1185">Reference proteome</keyword>
<reference evidence="2 3" key="1">
    <citation type="submission" date="2020-08" db="EMBL/GenBank/DDBJ databases">
        <title>A Genomic Blueprint of the Chicken Gut Microbiome.</title>
        <authorList>
            <person name="Gilroy R."/>
            <person name="Ravi A."/>
            <person name="Getino M."/>
            <person name="Pursley I."/>
            <person name="Horton D.L."/>
            <person name="Alikhan N.-F."/>
            <person name="Baker D."/>
            <person name="Gharbi K."/>
            <person name="Hall N."/>
            <person name="Watson M."/>
            <person name="Adriaenssens E.M."/>
            <person name="Foster-Nyarko E."/>
            <person name="Jarju S."/>
            <person name="Secka A."/>
            <person name="Antonio M."/>
            <person name="Oren A."/>
            <person name="Chaudhuri R."/>
            <person name="La Ragione R.M."/>
            <person name="Hildebrand F."/>
            <person name="Pallen M.J."/>
        </authorList>
    </citation>
    <scope>NUCLEOTIDE SEQUENCE [LARGE SCALE GENOMIC DNA]</scope>
    <source>
        <strain evidence="2 3">Sa1BUA1</strain>
    </source>
</reference>
<organism evidence="2 3">
    <name type="scientific">Oceanitalea stevensii</name>
    <dbReference type="NCBI Taxonomy" id="2763072"/>
    <lineage>
        <taxon>Bacteria</taxon>
        <taxon>Bacillati</taxon>
        <taxon>Actinomycetota</taxon>
        <taxon>Actinomycetes</taxon>
        <taxon>Micrococcales</taxon>
        <taxon>Bogoriellaceae</taxon>
        <taxon>Georgenia</taxon>
    </lineage>
</organism>
<dbReference type="Proteomes" id="UP000661894">
    <property type="component" value="Unassembled WGS sequence"/>
</dbReference>
<feature type="compositionally biased region" description="Acidic residues" evidence="1">
    <location>
        <begin position="65"/>
        <end position="89"/>
    </location>
</feature>
<evidence type="ECO:0000313" key="2">
    <source>
        <dbReference type="EMBL" id="MBD8062316.1"/>
    </source>
</evidence>